<accession>A0AAV9AHT0</accession>
<keyword evidence="4" id="KW-0862">Zinc</keyword>
<dbReference type="Gene3D" id="3.30.40.10">
    <property type="entry name" value="Zinc/RING finger domain, C3HC4 (zinc finger)"/>
    <property type="match status" value="1"/>
</dbReference>
<keyword evidence="2" id="KW-0479">Metal-binding</keyword>
<dbReference type="InterPro" id="IPR016181">
    <property type="entry name" value="Acyl_CoA_acyltransferase"/>
</dbReference>
<evidence type="ECO:0000259" key="8">
    <source>
        <dbReference type="PROSITE" id="PS50016"/>
    </source>
</evidence>
<dbReference type="EMBL" id="JAUJYN010000009">
    <property type="protein sequence ID" value="KAK1263649.1"/>
    <property type="molecule type" value="Genomic_DNA"/>
</dbReference>
<organism evidence="9 10">
    <name type="scientific">Acorus gramineus</name>
    <name type="common">Dwarf sweet flag</name>
    <dbReference type="NCBI Taxonomy" id="55184"/>
    <lineage>
        <taxon>Eukaryota</taxon>
        <taxon>Viridiplantae</taxon>
        <taxon>Streptophyta</taxon>
        <taxon>Embryophyta</taxon>
        <taxon>Tracheophyta</taxon>
        <taxon>Spermatophyta</taxon>
        <taxon>Magnoliopsida</taxon>
        <taxon>Liliopsida</taxon>
        <taxon>Acoraceae</taxon>
        <taxon>Acorus</taxon>
    </lineage>
</organism>
<feature type="compositionally biased region" description="Basic residues" evidence="7">
    <location>
        <begin position="320"/>
        <end position="339"/>
    </location>
</feature>
<dbReference type="InterPro" id="IPR013083">
    <property type="entry name" value="Znf_RING/FYVE/PHD"/>
</dbReference>
<dbReference type="SUPFAM" id="SSF57903">
    <property type="entry name" value="FYVE/PHD zinc finger"/>
    <property type="match status" value="1"/>
</dbReference>
<dbReference type="PROSITE" id="PS50016">
    <property type="entry name" value="ZF_PHD_2"/>
    <property type="match status" value="1"/>
</dbReference>
<dbReference type="Pfam" id="PF16135">
    <property type="entry name" value="TDBD"/>
    <property type="match status" value="1"/>
</dbReference>
<reference evidence="9" key="2">
    <citation type="submission" date="2023-06" db="EMBL/GenBank/DDBJ databases">
        <authorList>
            <person name="Ma L."/>
            <person name="Liu K.-W."/>
            <person name="Li Z."/>
            <person name="Hsiao Y.-Y."/>
            <person name="Qi Y."/>
            <person name="Fu T."/>
            <person name="Tang G."/>
            <person name="Zhang D."/>
            <person name="Sun W.-H."/>
            <person name="Liu D.-K."/>
            <person name="Li Y."/>
            <person name="Chen G.-Z."/>
            <person name="Liu X.-D."/>
            <person name="Liao X.-Y."/>
            <person name="Jiang Y.-T."/>
            <person name="Yu X."/>
            <person name="Hao Y."/>
            <person name="Huang J."/>
            <person name="Zhao X.-W."/>
            <person name="Ke S."/>
            <person name="Chen Y.-Y."/>
            <person name="Wu W.-L."/>
            <person name="Hsu J.-L."/>
            <person name="Lin Y.-F."/>
            <person name="Huang M.-D."/>
            <person name="Li C.-Y."/>
            <person name="Huang L."/>
            <person name="Wang Z.-W."/>
            <person name="Zhao X."/>
            <person name="Zhong W.-Y."/>
            <person name="Peng D.-H."/>
            <person name="Ahmad S."/>
            <person name="Lan S."/>
            <person name="Zhang J.-S."/>
            <person name="Tsai W.-C."/>
            <person name="Van De Peer Y."/>
            <person name="Liu Z.-J."/>
        </authorList>
    </citation>
    <scope>NUCLEOTIDE SEQUENCE</scope>
    <source>
        <strain evidence="9">SCP</strain>
        <tissue evidence="9">Leaves</tissue>
    </source>
</reference>
<dbReference type="PANTHER" id="PTHR46309:SF1">
    <property type="entry name" value="PHD FINGER PROTEIN 12"/>
    <property type="match status" value="1"/>
</dbReference>
<sequence length="876" mass="97107">MDPPHTGFRPNGSFLVLNLGTNTFGIGGPNAGTPPNPEASASGFGDPDGPPKYLVELLERFGWRVVARPGSDECSYVAPTGFVYPSLPKVLESLMSGGSASRGASLTAFDDGLGPFGAGPGLRGVVGLRNLSGDSVLVKPVVSDLVGGEIGDEKVQSLMGIGRQSSDELNGFRRSERIKGRRVPMESIADVESSDDCLSLEEGGSALNCGDVNGIRRSGRINGKRVPVDDESDVEIGGFFYDDDDEDECLELPQWVDNGERKKKSKAIASIIAELDGEMFVEGDRLWKENVEKECVYRKTRSRKHIGDNDSIPKKCFPSSKRKSVRCGNSRNKRKKRRSGGCGLMVRRKEKFDGDEEMSDGGKVSVFSWLIDTGILAENEKVFYKMKNDKRSSWGGFITRDGVQCDCCKKVVSLLKSEAHRGRYLCEPWLNTRLVSGKSLMECQRQAWEKEKKLRNVGFQNFGVDDLDPTDDTCGVCADGGHLIICDGCPSTFHKDCLLLKALPEDSWYCPYCRCTFCGLAEHGPERARASLTMFTCYQCGKKYHRECAWGNDINELGPESSSYCGKSCEKVAAGLTLIMGTLNSVGEGFTWTLLKHLDEDTEGISEQNRFLYLERNVKLSLALSVLYECFVPLVDPRTGVDMISQVTYNCGSNFKRLNFEGFYTVILEKGDELVSVASLRIHGTRLAEMPFIGTRAKFRRQGMCRRLFNAIEDLLSSLRVEKLIIPAIADLLETWKTSFSFKPLELSHKEDVRNSSLMIFPETTLLQKPIGIAETRSKKDDGLINSAPNLENELLETQNFLNSIVMTINDKDCVIDDPDFQLQWRFYFDGQSTQSFQNLGASLGEVDVVSVSNRHRCVQTSNEPNNVDSLVSTRS</sequence>
<gene>
    <name evidence="9" type="ORF">QJS04_geneDACA008581</name>
</gene>
<dbReference type="GO" id="GO:0006357">
    <property type="term" value="P:regulation of transcription by RNA polymerase II"/>
    <property type="evidence" value="ECO:0007669"/>
    <property type="project" value="TreeGrafter"/>
</dbReference>
<name>A0AAV9AHT0_ACOGR</name>
<dbReference type="AlphaFoldDB" id="A0AAV9AHT0"/>
<comment type="subcellular location">
    <subcellularLocation>
        <location evidence="1">Nucleus</location>
    </subcellularLocation>
</comment>
<evidence type="ECO:0000256" key="3">
    <source>
        <dbReference type="ARBA" id="ARBA00022771"/>
    </source>
</evidence>
<comment type="caution">
    <text evidence="9">The sequence shown here is derived from an EMBL/GenBank/DDBJ whole genome shotgun (WGS) entry which is preliminary data.</text>
</comment>
<dbReference type="GO" id="GO:0003714">
    <property type="term" value="F:transcription corepressor activity"/>
    <property type="evidence" value="ECO:0007669"/>
    <property type="project" value="InterPro"/>
</dbReference>
<protein>
    <recommendedName>
        <fullName evidence="8">PHD-type domain-containing protein</fullName>
    </recommendedName>
</protein>
<dbReference type="InterPro" id="IPR042163">
    <property type="entry name" value="PHF12"/>
</dbReference>
<dbReference type="InterPro" id="IPR019787">
    <property type="entry name" value="Znf_PHD-finger"/>
</dbReference>
<reference evidence="9" key="1">
    <citation type="journal article" date="2023" name="Nat. Commun.">
        <title>Diploid and tetraploid genomes of Acorus and the evolution of monocots.</title>
        <authorList>
            <person name="Ma L."/>
            <person name="Liu K.W."/>
            <person name="Li Z."/>
            <person name="Hsiao Y.Y."/>
            <person name="Qi Y."/>
            <person name="Fu T."/>
            <person name="Tang G.D."/>
            <person name="Zhang D."/>
            <person name="Sun W.H."/>
            <person name="Liu D.K."/>
            <person name="Li Y."/>
            <person name="Chen G.Z."/>
            <person name="Liu X.D."/>
            <person name="Liao X.Y."/>
            <person name="Jiang Y.T."/>
            <person name="Yu X."/>
            <person name="Hao Y."/>
            <person name="Huang J."/>
            <person name="Zhao X.W."/>
            <person name="Ke S."/>
            <person name="Chen Y.Y."/>
            <person name="Wu W.L."/>
            <person name="Hsu J.L."/>
            <person name="Lin Y.F."/>
            <person name="Huang M.D."/>
            <person name="Li C.Y."/>
            <person name="Huang L."/>
            <person name="Wang Z.W."/>
            <person name="Zhao X."/>
            <person name="Zhong W.Y."/>
            <person name="Peng D.H."/>
            <person name="Ahmad S."/>
            <person name="Lan S."/>
            <person name="Zhang J.S."/>
            <person name="Tsai W.C."/>
            <person name="Van de Peer Y."/>
            <person name="Liu Z.J."/>
        </authorList>
    </citation>
    <scope>NUCLEOTIDE SEQUENCE</scope>
    <source>
        <strain evidence="9">SCP</strain>
    </source>
</reference>
<dbReference type="GO" id="GO:0005634">
    <property type="term" value="C:nucleus"/>
    <property type="evidence" value="ECO:0007669"/>
    <property type="project" value="UniProtKB-SubCell"/>
</dbReference>
<evidence type="ECO:0000256" key="2">
    <source>
        <dbReference type="ARBA" id="ARBA00022723"/>
    </source>
</evidence>
<evidence type="ECO:0000256" key="6">
    <source>
        <dbReference type="PROSITE-ProRule" id="PRU00146"/>
    </source>
</evidence>
<dbReference type="InterPro" id="IPR032308">
    <property type="entry name" value="TDBD"/>
</dbReference>
<dbReference type="InterPro" id="IPR001965">
    <property type="entry name" value="Znf_PHD"/>
</dbReference>
<feature type="domain" description="PHD-type" evidence="8">
    <location>
        <begin position="471"/>
        <end position="516"/>
    </location>
</feature>
<evidence type="ECO:0000256" key="7">
    <source>
        <dbReference type="SAM" id="MobiDB-lite"/>
    </source>
</evidence>
<evidence type="ECO:0000256" key="5">
    <source>
        <dbReference type="ARBA" id="ARBA00023242"/>
    </source>
</evidence>
<dbReference type="Pfam" id="PF23209">
    <property type="entry name" value="IDM1_C"/>
    <property type="match status" value="1"/>
</dbReference>
<dbReference type="SUPFAM" id="SSF55729">
    <property type="entry name" value="Acyl-CoA N-acyltransferases (Nat)"/>
    <property type="match status" value="1"/>
</dbReference>
<dbReference type="GO" id="GO:0008270">
    <property type="term" value="F:zinc ion binding"/>
    <property type="evidence" value="ECO:0007669"/>
    <property type="project" value="UniProtKB-KW"/>
</dbReference>
<dbReference type="PANTHER" id="PTHR46309">
    <property type="entry name" value="PHD FINGER PROTEIN 12"/>
    <property type="match status" value="1"/>
</dbReference>
<dbReference type="InterPro" id="IPR056511">
    <property type="entry name" value="IDM1_C"/>
</dbReference>
<dbReference type="InterPro" id="IPR011011">
    <property type="entry name" value="Znf_FYVE_PHD"/>
</dbReference>
<dbReference type="Proteomes" id="UP001179952">
    <property type="component" value="Unassembled WGS sequence"/>
</dbReference>
<feature type="region of interest" description="Disordered" evidence="7">
    <location>
        <begin position="26"/>
        <end position="46"/>
    </location>
</feature>
<dbReference type="SMART" id="SM00249">
    <property type="entry name" value="PHD"/>
    <property type="match status" value="2"/>
</dbReference>
<evidence type="ECO:0000313" key="9">
    <source>
        <dbReference type="EMBL" id="KAK1263649.1"/>
    </source>
</evidence>
<keyword evidence="10" id="KW-1185">Reference proteome</keyword>
<evidence type="ECO:0000256" key="4">
    <source>
        <dbReference type="ARBA" id="ARBA00022833"/>
    </source>
</evidence>
<feature type="region of interest" description="Disordered" evidence="7">
    <location>
        <begin position="318"/>
        <end position="340"/>
    </location>
</feature>
<evidence type="ECO:0000313" key="10">
    <source>
        <dbReference type="Proteomes" id="UP001179952"/>
    </source>
</evidence>
<evidence type="ECO:0000256" key="1">
    <source>
        <dbReference type="ARBA" id="ARBA00004123"/>
    </source>
</evidence>
<dbReference type="CDD" id="cd04301">
    <property type="entry name" value="NAT_SF"/>
    <property type="match status" value="1"/>
</dbReference>
<keyword evidence="3 6" id="KW-0863">Zinc-finger</keyword>
<dbReference type="Pfam" id="PF00628">
    <property type="entry name" value="PHD"/>
    <property type="match status" value="1"/>
</dbReference>
<proteinExistence type="predicted"/>
<keyword evidence="5" id="KW-0539">Nucleus</keyword>